<reference evidence="9 10" key="1">
    <citation type="submission" date="2024-01" db="EMBL/GenBank/DDBJ databases">
        <title>The genome of the rayed Mediterranean limpet Patella caerulea (Linnaeus, 1758).</title>
        <authorList>
            <person name="Anh-Thu Weber A."/>
            <person name="Halstead-Nussloch G."/>
        </authorList>
    </citation>
    <scope>NUCLEOTIDE SEQUENCE [LARGE SCALE GENOMIC DNA]</scope>
    <source>
        <strain evidence="9">AATW-2023a</strain>
        <tissue evidence="9">Whole specimen</tissue>
    </source>
</reference>
<evidence type="ECO:0000256" key="3">
    <source>
        <dbReference type="ARBA" id="ARBA00011233"/>
    </source>
</evidence>
<dbReference type="InterPro" id="IPR051941">
    <property type="entry name" value="BG_Antigen-Binding_Lectin"/>
</dbReference>
<evidence type="ECO:0000256" key="5">
    <source>
        <dbReference type="ARBA" id="ARBA00022734"/>
    </source>
</evidence>
<accession>A0AAN8JX17</accession>
<evidence type="ECO:0000256" key="2">
    <source>
        <dbReference type="ARBA" id="ARBA00010147"/>
    </source>
</evidence>
<dbReference type="Pfam" id="PF22633">
    <property type="entry name" value="F5_F8_type_C_2"/>
    <property type="match status" value="2"/>
</dbReference>
<organism evidence="9 10">
    <name type="scientific">Patella caerulea</name>
    <name type="common">Rayed Mediterranean limpet</name>
    <dbReference type="NCBI Taxonomy" id="87958"/>
    <lineage>
        <taxon>Eukaryota</taxon>
        <taxon>Metazoa</taxon>
        <taxon>Spiralia</taxon>
        <taxon>Lophotrochozoa</taxon>
        <taxon>Mollusca</taxon>
        <taxon>Gastropoda</taxon>
        <taxon>Patellogastropoda</taxon>
        <taxon>Patelloidea</taxon>
        <taxon>Patellidae</taxon>
        <taxon>Patella</taxon>
    </lineage>
</organism>
<dbReference type="SUPFAM" id="SSF49785">
    <property type="entry name" value="Galactose-binding domain-like"/>
    <property type="match status" value="2"/>
</dbReference>
<dbReference type="Gene3D" id="2.60.120.260">
    <property type="entry name" value="Galactose-binding domain-like"/>
    <property type="match status" value="2"/>
</dbReference>
<feature type="domain" description="Fucolectin tachylectin-4 pentraxin-1" evidence="8">
    <location>
        <begin position="89"/>
        <end position="235"/>
    </location>
</feature>
<keyword evidence="10" id="KW-1185">Reference proteome</keyword>
<gene>
    <name evidence="9" type="ORF">SNE40_005473</name>
</gene>
<protein>
    <recommendedName>
        <fullName evidence="8">Fucolectin tachylectin-4 pentraxin-1 domain-containing protein</fullName>
    </recommendedName>
</protein>
<sequence length="414" mass="46152">MLQTIAAFIAGADMKYILIHQDKTGPTPFNTVTVDDVLSCTVICEDDPLCVIFAFHDDRQQCNIYHQLITDSELQHDAGMRMFKIGNIGENIALQKPTYKSSRKRRHNSDLAVDGDTISTCFETKEGDFSPYFIVDLSDIYHISYVMIHNTLDLDHYPERLHDLNIELYHSNPVDTNSTNPACCGFRPGLLPTGPTTIKCQDGVLGRFVKIFIEKSEFMTLCEVEITGHKVDDISSQRNTRNVNGCKRLPSGPNIALGKPTVQSSTYVYENLPLSSALAVDGNRNSDAFQLSCSHTAGGDNPWLQVDLERIYNITSVTIVNRGDHREITYGRMVDISILVYESDPTNTPATPGPVICKFIPGIFGMTSRTFECDDVTEGRYVRINKNSEILDVCELEVTGNLNVMTSLLDVTSE</sequence>
<dbReference type="GO" id="GO:0042806">
    <property type="term" value="F:fucose binding"/>
    <property type="evidence" value="ECO:0007669"/>
    <property type="project" value="UniProtKB-ARBA"/>
</dbReference>
<dbReference type="Pfam" id="PF00024">
    <property type="entry name" value="PAN_1"/>
    <property type="match status" value="1"/>
</dbReference>
<dbReference type="GO" id="GO:0010185">
    <property type="term" value="P:regulation of cellular defense response"/>
    <property type="evidence" value="ECO:0007669"/>
    <property type="project" value="UniProtKB-ARBA"/>
</dbReference>
<name>A0AAN8JX17_PATCE</name>
<evidence type="ECO:0000313" key="9">
    <source>
        <dbReference type="EMBL" id="KAK6187442.1"/>
    </source>
</evidence>
<evidence type="ECO:0000256" key="7">
    <source>
        <dbReference type="ARBA" id="ARBA00023157"/>
    </source>
</evidence>
<proteinExistence type="inferred from homology"/>
<dbReference type="AlphaFoldDB" id="A0AAN8JX17"/>
<dbReference type="PANTHER" id="PTHR45713:SF6">
    <property type="entry name" value="F5_8 TYPE C DOMAIN-CONTAINING PROTEIN"/>
    <property type="match status" value="1"/>
</dbReference>
<comment type="similarity">
    <text evidence="2">Belongs to the fucolectin family.</text>
</comment>
<dbReference type="Proteomes" id="UP001347796">
    <property type="component" value="Unassembled WGS sequence"/>
</dbReference>
<dbReference type="InterPro" id="IPR006585">
    <property type="entry name" value="FTP1"/>
</dbReference>
<comment type="function">
    <text evidence="1">Acts as a defensive agent. Recognizes blood group fucosylated oligosaccharides including A, B, H and Lewis B-type antigens. Does not recognize Lewis A antigen and has low affinity for monovalent haptens.</text>
</comment>
<comment type="subunit">
    <text evidence="3">Homotrimer.</text>
</comment>
<dbReference type="PANTHER" id="PTHR45713">
    <property type="entry name" value="FTP DOMAIN-CONTAINING PROTEIN"/>
    <property type="match status" value="1"/>
</dbReference>
<dbReference type="InterPro" id="IPR003609">
    <property type="entry name" value="Pan_app"/>
</dbReference>
<evidence type="ECO:0000259" key="8">
    <source>
        <dbReference type="SMART" id="SM00607"/>
    </source>
</evidence>
<keyword evidence="7" id="KW-1015">Disulfide bond</keyword>
<dbReference type="EMBL" id="JAZGQO010000004">
    <property type="protein sequence ID" value="KAK6187442.1"/>
    <property type="molecule type" value="Genomic_DNA"/>
</dbReference>
<comment type="caution">
    <text evidence="9">The sequence shown here is derived from an EMBL/GenBank/DDBJ whole genome shotgun (WGS) entry which is preliminary data.</text>
</comment>
<keyword evidence="4" id="KW-0479">Metal-binding</keyword>
<keyword evidence="6" id="KW-0106">Calcium</keyword>
<evidence type="ECO:0000256" key="6">
    <source>
        <dbReference type="ARBA" id="ARBA00022837"/>
    </source>
</evidence>
<evidence type="ECO:0000313" key="10">
    <source>
        <dbReference type="Proteomes" id="UP001347796"/>
    </source>
</evidence>
<feature type="domain" description="Fucolectin tachylectin-4 pentraxin-1" evidence="8">
    <location>
        <begin position="252"/>
        <end position="405"/>
    </location>
</feature>
<dbReference type="InterPro" id="IPR008979">
    <property type="entry name" value="Galactose-bd-like_sf"/>
</dbReference>
<evidence type="ECO:0000256" key="4">
    <source>
        <dbReference type="ARBA" id="ARBA00022723"/>
    </source>
</evidence>
<dbReference type="GO" id="GO:0046872">
    <property type="term" value="F:metal ion binding"/>
    <property type="evidence" value="ECO:0007669"/>
    <property type="project" value="UniProtKB-KW"/>
</dbReference>
<dbReference type="GO" id="GO:0001868">
    <property type="term" value="P:regulation of complement activation, lectin pathway"/>
    <property type="evidence" value="ECO:0007669"/>
    <property type="project" value="UniProtKB-ARBA"/>
</dbReference>
<keyword evidence="5" id="KW-0430">Lectin</keyword>
<dbReference type="SMART" id="SM00607">
    <property type="entry name" value="FTP"/>
    <property type="match status" value="2"/>
</dbReference>
<evidence type="ECO:0000256" key="1">
    <source>
        <dbReference type="ARBA" id="ARBA00002219"/>
    </source>
</evidence>